<dbReference type="InterPro" id="IPR029510">
    <property type="entry name" value="Ald_DH_CS_GLU"/>
</dbReference>
<reference evidence="9 10" key="1">
    <citation type="submission" date="2019-02" db="EMBL/GenBank/DDBJ databases">
        <title>Peptostreptococcaceae bacterium ZHW00191 nov., a new bacterium isolated from the human gut.</title>
        <authorList>
            <person name="Zhou H.-W."/>
            <person name="Chen X.-J."/>
        </authorList>
    </citation>
    <scope>NUCLEOTIDE SEQUENCE [LARGE SCALE GENOMIC DNA]</scope>
    <source>
        <strain evidence="9 10">ZHW00191</strain>
    </source>
</reference>
<dbReference type="InterPro" id="IPR016161">
    <property type="entry name" value="Ald_DH/histidinol_DH"/>
</dbReference>
<dbReference type="Proteomes" id="UP000317863">
    <property type="component" value="Unassembled WGS sequence"/>
</dbReference>
<organism evidence="9 10">
    <name type="scientific">Peptacetobacter hominis</name>
    <dbReference type="NCBI Taxonomy" id="2743610"/>
    <lineage>
        <taxon>Bacteria</taxon>
        <taxon>Bacillati</taxon>
        <taxon>Bacillota</taxon>
        <taxon>Clostridia</taxon>
        <taxon>Peptostreptococcales</taxon>
        <taxon>Peptostreptococcaceae</taxon>
        <taxon>Peptacetobacter</taxon>
    </lineage>
</organism>
<comment type="caution">
    <text evidence="9">The sequence shown here is derived from an EMBL/GenBank/DDBJ whole genome shotgun (WGS) entry which is preliminary data.</text>
</comment>
<evidence type="ECO:0000313" key="10">
    <source>
        <dbReference type="Proteomes" id="UP000317863"/>
    </source>
</evidence>
<comment type="similarity">
    <text evidence="1 4 7">Belongs to the aldehyde dehydrogenase family.</text>
</comment>
<dbReference type="InterPro" id="IPR016162">
    <property type="entry name" value="Ald_DH_N"/>
</dbReference>
<dbReference type="GO" id="GO:0004029">
    <property type="term" value="F:aldehyde dehydrogenase (NAD+) activity"/>
    <property type="evidence" value="ECO:0007669"/>
    <property type="project" value="TreeGrafter"/>
</dbReference>
<dbReference type="PROSITE" id="PS00687">
    <property type="entry name" value="ALDEHYDE_DEHYDR_GLU"/>
    <property type="match status" value="1"/>
</dbReference>
<dbReference type="InterPro" id="IPR016163">
    <property type="entry name" value="Ald_DH_C"/>
</dbReference>
<dbReference type="FunFam" id="3.40.605.10:FF:000004">
    <property type="entry name" value="Aldehyde dehydrogenase"/>
    <property type="match status" value="1"/>
</dbReference>
<dbReference type="EMBL" id="SGJB01000001">
    <property type="protein sequence ID" value="TQQ85830.1"/>
    <property type="molecule type" value="Genomic_DNA"/>
</dbReference>
<dbReference type="PANTHER" id="PTHR43570:SF16">
    <property type="entry name" value="ALDEHYDE DEHYDROGENASE TYPE III, ISOFORM Q"/>
    <property type="match status" value="1"/>
</dbReference>
<evidence type="ECO:0000256" key="3">
    <source>
        <dbReference type="ARBA" id="ARBA00023027"/>
    </source>
</evidence>
<dbReference type="PROSITE" id="PS00070">
    <property type="entry name" value="ALDEHYDE_DEHYDR_CYS"/>
    <property type="match status" value="1"/>
</dbReference>
<evidence type="ECO:0000313" key="9">
    <source>
        <dbReference type="EMBL" id="TQQ85830.1"/>
    </source>
</evidence>
<dbReference type="GO" id="GO:0006081">
    <property type="term" value="P:aldehyde metabolic process"/>
    <property type="evidence" value="ECO:0007669"/>
    <property type="project" value="InterPro"/>
</dbReference>
<evidence type="ECO:0000256" key="4">
    <source>
        <dbReference type="PIRNR" id="PIRNR036492"/>
    </source>
</evidence>
<protein>
    <recommendedName>
        <fullName evidence="4">Aldehyde dehydrogenase</fullName>
    </recommendedName>
</protein>
<evidence type="ECO:0000256" key="5">
    <source>
        <dbReference type="PIRSR" id="PIRSR036492-1"/>
    </source>
</evidence>
<dbReference type="SUPFAM" id="SSF53720">
    <property type="entry name" value="ALDH-like"/>
    <property type="match status" value="1"/>
</dbReference>
<dbReference type="RefSeq" id="WP_142535057.1">
    <property type="nucleotide sequence ID" value="NZ_SGJB01000001.1"/>
</dbReference>
<dbReference type="AlphaFoldDB" id="A0A544QYU1"/>
<evidence type="ECO:0000256" key="1">
    <source>
        <dbReference type="ARBA" id="ARBA00009986"/>
    </source>
</evidence>
<evidence type="ECO:0000259" key="8">
    <source>
        <dbReference type="Pfam" id="PF00171"/>
    </source>
</evidence>
<evidence type="ECO:0000256" key="7">
    <source>
        <dbReference type="RuleBase" id="RU003345"/>
    </source>
</evidence>
<dbReference type="InterPro" id="IPR012394">
    <property type="entry name" value="Aldehyde_DH_NAD(P)"/>
</dbReference>
<dbReference type="Gene3D" id="3.40.309.10">
    <property type="entry name" value="Aldehyde Dehydrogenase, Chain A, domain 2"/>
    <property type="match status" value="1"/>
</dbReference>
<dbReference type="FunFam" id="3.40.309.10:FF:000003">
    <property type="entry name" value="Aldehyde dehydrogenase"/>
    <property type="match status" value="1"/>
</dbReference>
<dbReference type="OrthoDB" id="9762913at2"/>
<dbReference type="Gene3D" id="3.40.605.10">
    <property type="entry name" value="Aldehyde Dehydrogenase, Chain A, domain 1"/>
    <property type="match status" value="1"/>
</dbReference>
<dbReference type="PIRSF" id="PIRSF036492">
    <property type="entry name" value="ALDH"/>
    <property type="match status" value="1"/>
</dbReference>
<dbReference type="PANTHER" id="PTHR43570">
    <property type="entry name" value="ALDEHYDE DEHYDROGENASE"/>
    <property type="match status" value="1"/>
</dbReference>
<dbReference type="InterPro" id="IPR016160">
    <property type="entry name" value="Ald_DH_CS_CYS"/>
</dbReference>
<feature type="active site" evidence="5">
    <location>
        <position position="244"/>
    </location>
</feature>
<accession>A0A544QYU1</accession>
<proteinExistence type="inferred from homology"/>
<evidence type="ECO:0000256" key="2">
    <source>
        <dbReference type="ARBA" id="ARBA00023002"/>
    </source>
</evidence>
<evidence type="ECO:0000256" key="6">
    <source>
        <dbReference type="PROSITE-ProRule" id="PRU10007"/>
    </source>
</evidence>
<keyword evidence="10" id="KW-1185">Reference proteome</keyword>
<feature type="active site" evidence="5 6">
    <location>
        <position position="210"/>
    </location>
</feature>
<name>A0A544QYU1_9FIRM</name>
<feature type="domain" description="Aldehyde dehydrogenase" evidence="8">
    <location>
        <begin position="2"/>
        <end position="428"/>
    </location>
</feature>
<dbReference type="GO" id="GO:0005737">
    <property type="term" value="C:cytoplasm"/>
    <property type="evidence" value="ECO:0007669"/>
    <property type="project" value="TreeGrafter"/>
</dbReference>
<sequence>MENIDDLIKKQDEYFKSGKTLDIKFRIDMLDKLYSSVEKDEEKLAEAVYMDFKKPIRETFITEIEPIKSEIKSMIKNIKKWSRVEKTGMDMINPFSKNRIYKQPYGKVLIISPWNYPIQLSIIPLIGSIAAGNCSIVKMSEYALNTAKVVKRIIEKIYKPEFVSVFYGESDESEKLLNSDVDYIFFTGSPQIGALVAESAGKRLIPYTLELGGKSPCIIDETADISSAARKIIWGKLINSGQTCVAPDYVIVEESVYSEFVKQCIKFINIFYGDNPIMSESYAGIINKRNFDRILKLIENENIIYGGNYNSEILKIEPTIVNIENMDSEIMRQEIFGPILPVIKYKRKNEIYEIIDKNRNPLALYIFTTDVQFEKNIIKNVSFGGGCVNDTIIHCTMNNMPFGGIGKSGIGSYHGKYSFETFSHKKSIVKSVSLSEIKLKYPPYTKEKSDKIRKMMKLARWK</sequence>
<keyword evidence="3" id="KW-0520">NAD</keyword>
<dbReference type="InterPro" id="IPR015590">
    <property type="entry name" value="Aldehyde_DH_dom"/>
</dbReference>
<keyword evidence="2 4" id="KW-0560">Oxidoreductase</keyword>
<gene>
    <name evidence="9" type="ORF">EXD82_01040</name>
</gene>
<dbReference type="Pfam" id="PF00171">
    <property type="entry name" value="Aldedh"/>
    <property type="match status" value="1"/>
</dbReference>